<evidence type="ECO:0000256" key="10">
    <source>
        <dbReference type="SAM" id="Phobius"/>
    </source>
</evidence>
<feature type="transmembrane region" description="Helical" evidence="10">
    <location>
        <begin position="240"/>
        <end position="265"/>
    </location>
</feature>
<keyword evidence="12" id="KW-1185">Reference proteome</keyword>
<evidence type="ECO:0000256" key="6">
    <source>
        <dbReference type="ARBA" id="ARBA00022989"/>
    </source>
</evidence>
<evidence type="ECO:0000256" key="5">
    <source>
        <dbReference type="ARBA" id="ARBA00022692"/>
    </source>
</evidence>
<keyword evidence="7" id="KW-0406">Ion transport</keyword>
<proteinExistence type="predicted"/>
<dbReference type="InterPro" id="IPR050222">
    <property type="entry name" value="MATE_MdtK"/>
</dbReference>
<accession>A0ABX9KF79</accession>
<keyword evidence="4" id="KW-1003">Cell membrane</keyword>
<dbReference type="Proteomes" id="UP000263486">
    <property type="component" value="Unassembled WGS sequence"/>
</dbReference>
<evidence type="ECO:0000313" key="12">
    <source>
        <dbReference type="Proteomes" id="UP000263486"/>
    </source>
</evidence>
<dbReference type="InterPro" id="IPR048279">
    <property type="entry name" value="MdtK-like"/>
</dbReference>
<feature type="transmembrane region" description="Helical" evidence="10">
    <location>
        <begin position="195"/>
        <end position="216"/>
    </location>
</feature>
<evidence type="ECO:0000256" key="3">
    <source>
        <dbReference type="ARBA" id="ARBA00022449"/>
    </source>
</evidence>
<feature type="transmembrane region" description="Helical" evidence="10">
    <location>
        <begin position="359"/>
        <end position="383"/>
    </location>
</feature>
<evidence type="ECO:0000256" key="7">
    <source>
        <dbReference type="ARBA" id="ARBA00023065"/>
    </source>
</evidence>
<dbReference type="PIRSF" id="PIRSF006603">
    <property type="entry name" value="DinF"/>
    <property type="match status" value="1"/>
</dbReference>
<dbReference type="PANTHER" id="PTHR43298">
    <property type="entry name" value="MULTIDRUG RESISTANCE PROTEIN NORM-RELATED"/>
    <property type="match status" value="1"/>
</dbReference>
<dbReference type="Pfam" id="PF01554">
    <property type="entry name" value="MatE"/>
    <property type="match status" value="2"/>
</dbReference>
<protein>
    <recommendedName>
        <fullName evidence="9">Multidrug-efflux transporter</fullName>
    </recommendedName>
</protein>
<comment type="caution">
    <text evidence="11">The sequence shown here is derived from an EMBL/GenBank/DDBJ whole genome shotgun (WGS) entry which is preliminary data.</text>
</comment>
<feature type="transmembrane region" description="Helical" evidence="10">
    <location>
        <begin position="285"/>
        <end position="307"/>
    </location>
</feature>
<dbReference type="RefSeq" id="WP_114642983.1">
    <property type="nucleotide sequence ID" value="NZ_JAACIO010000015.1"/>
</dbReference>
<dbReference type="InterPro" id="IPR002528">
    <property type="entry name" value="MATE_fam"/>
</dbReference>
<keyword evidence="8 10" id="KW-0472">Membrane</keyword>
<evidence type="ECO:0000256" key="9">
    <source>
        <dbReference type="ARBA" id="ARBA00031636"/>
    </source>
</evidence>
<name>A0ABX9KF79_9FUSO</name>
<gene>
    <name evidence="11" type="ORF">DYH56_11310</name>
</gene>
<evidence type="ECO:0000256" key="2">
    <source>
        <dbReference type="ARBA" id="ARBA00022448"/>
    </source>
</evidence>
<feature type="transmembrane region" description="Helical" evidence="10">
    <location>
        <begin position="90"/>
        <end position="112"/>
    </location>
</feature>
<feature type="transmembrane region" description="Helical" evidence="10">
    <location>
        <begin position="134"/>
        <end position="158"/>
    </location>
</feature>
<feature type="transmembrane region" description="Helical" evidence="10">
    <location>
        <begin position="419"/>
        <end position="438"/>
    </location>
</feature>
<dbReference type="CDD" id="cd13140">
    <property type="entry name" value="MATE_like_1"/>
    <property type="match status" value="1"/>
</dbReference>
<evidence type="ECO:0000256" key="8">
    <source>
        <dbReference type="ARBA" id="ARBA00023136"/>
    </source>
</evidence>
<dbReference type="PANTHER" id="PTHR43298:SF2">
    <property type="entry name" value="FMN_FAD EXPORTER YEEO-RELATED"/>
    <property type="match status" value="1"/>
</dbReference>
<comment type="subcellular location">
    <subcellularLocation>
        <location evidence="1">Cell membrane</location>
        <topology evidence="1">Multi-pass membrane protein</topology>
    </subcellularLocation>
</comment>
<keyword evidence="6 10" id="KW-1133">Transmembrane helix</keyword>
<keyword evidence="2" id="KW-0813">Transport</keyword>
<feature type="transmembrane region" description="Helical" evidence="10">
    <location>
        <begin position="165"/>
        <end position="189"/>
    </location>
</feature>
<reference evidence="11 12" key="1">
    <citation type="submission" date="2018-08" db="EMBL/GenBank/DDBJ databases">
        <title>Draft genome sequence of Psychrilyobacter sp. strain SD5 isolated from Black Sea water.</title>
        <authorList>
            <person name="Yadav S."/>
            <person name="Villanueva L."/>
            <person name="Damste J.S.S."/>
        </authorList>
    </citation>
    <scope>NUCLEOTIDE SEQUENCE [LARGE SCALE GENOMIC DNA]</scope>
    <source>
        <strain evidence="11 12">SD5</strain>
    </source>
</reference>
<sequence>MKVNMTEGSISRSLLKMALPVMGTSFLQMAYNLIDMIWIGKMGSSAVAAVGSAGFFLWLSFAFVSISQVGAQVKIAQSIGGKKLKAAQSYTVNAIQLNVVLAILYGLLLILFKDSLIGFFRLGDLTVIHMAEKYLAIIGLGMVFNFTNPVFTAIFTGYGDTKTPFYMNAIGLLINMILDPILIFGMMGFPAMGVSGAAIATIIAQGSVTLSFFIYIKRSQTRVSLKGILEVPKIKIIKEIAALGIPVGLQSGLFTGLSMIIARIIAFWGPMAIAVQKVGSQVESLSWMTAIGFQVALSAFIGQNYGAGQPKRILKGYKISMIIMGVVGILTSFLFYLGAERIFKIFIEEEESVKNGVEYLKILSYSQLFMCIEILTAGAFNGLGKTKPPFYITTFFNIVRIPLALFLSQDGLLGLNGVWWAITITTLFKGIFMVGWFIRTTKNWNFFTDKTDKEELTDKQKTDPMNI</sequence>
<keyword evidence="3" id="KW-0050">Antiport</keyword>
<dbReference type="NCBIfam" id="TIGR00797">
    <property type="entry name" value="matE"/>
    <property type="match status" value="1"/>
</dbReference>
<organism evidence="11 12">
    <name type="scientific">Psychrilyobacter piezotolerans</name>
    <dbReference type="NCBI Taxonomy" id="2293438"/>
    <lineage>
        <taxon>Bacteria</taxon>
        <taxon>Fusobacteriati</taxon>
        <taxon>Fusobacteriota</taxon>
        <taxon>Fusobacteriia</taxon>
        <taxon>Fusobacteriales</taxon>
        <taxon>Fusobacteriaceae</taxon>
        <taxon>Psychrilyobacter</taxon>
    </lineage>
</organism>
<evidence type="ECO:0000256" key="4">
    <source>
        <dbReference type="ARBA" id="ARBA00022475"/>
    </source>
</evidence>
<keyword evidence="5 10" id="KW-0812">Transmembrane</keyword>
<feature type="transmembrane region" description="Helical" evidence="10">
    <location>
        <begin position="390"/>
        <end position="407"/>
    </location>
</feature>
<feature type="transmembrane region" description="Helical" evidence="10">
    <location>
        <begin position="21"/>
        <end position="40"/>
    </location>
</feature>
<evidence type="ECO:0000313" key="11">
    <source>
        <dbReference type="EMBL" id="REI40306.1"/>
    </source>
</evidence>
<feature type="transmembrane region" description="Helical" evidence="10">
    <location>
        <begin position="46"/>
        <end position="69"/>
    </location>
</feature>
<evidence type="ECO:0000256" key="1">
    <source>
        <dbReference type="ARBA" id="ARBA00004651"/>
    </source>
</evidence>
<dbReference type="EMBL" id="QUAJ01000021">
    <property type="protein sequence ID" value="REI40306.1"/>
    <property type="molecule type" value="Genomic_DNA"/>
</dbReference>
<feature type="transmembrane region" description="Helical" evidence="10">
    <location>
        <begin position="319"/>
        <end position="339"/>
    </location>
</feature>